<proteinExistence type="predicted"/>
<protein>
    <submittedName>
        <fullName evidence="1">Uncharacterized protein</fullName>
    </submittedName>
</protein>
<sequence length="54" mass="6101">MAKEFSFKRLAKGRFCVETYDLMPCVEIRMKVGVAKNDLSGRICNIGMGLIGFR</sequence>
<dbReference type="Gramene" id="OE9A103597T1">
    <property type="protein sequence ID" value="OE9A103597C1"/>
    <property type="gene ID" value="OE9A103597"/>
</dbReference>
<dbReference type="AlphaFoldDB" id="A0A8S0VFJ4"/>
<reference evidence="1 2" key="1">
    <citation type="submission" date="2019-12" db="EMBL/GenBank/DDBJ databases">
        <authorList>
            <person name="Alioto T."/>
            <person name="Alioto T."/>
            <person name="Gomez Garrido J."/>
        </authorList>
    </citation>
    <scope>NUCLEOTIDE SEQUENCE [LARGE SCALE GENOMIC DNA]</scope>
</reference>
<evidence type="ECO:0000313" key="1">
    <source>
        <dbReference type="EMBL" id="CAA3031194.1"/>
    </source>
</evidence>
<gene>
    <name evidence="1" type="ORF">OLEA9_A103597</name>
</gene>
<organism evidence="1 2">
    <name type="scientific">Olea europaea subsp. europaea</name>
    <dbReference type="NCBI Taxonomy" id="158383"/>
    <lineage>
        <taxon>Eukaryota</taxon>
        <taxon>Viridiplantae</taxon>
        <taxon>Streptophyta</taxon>
        <taxon>Embryophyta</taxon>
        <taxon>Tracheophyta</taxon>
        <taxon>Spermatophyta</taxon>
        <taxon>Magnoliopsida</taxon>
        <taxon>eudicotyledons</taxon>
        <taxon>Gunneridae</taxon>
        <taxon>Pentapetalae</taxon>
        <taxon>asterids</taxon>
        <taxon>lamiids</taxon>
        <taxon>Lamiales</taxon>
        <taxon>Oleaceae</taxon>
        <taxon>Oleeae</taxon>
        <taxon>Olea</taxon>
    </lineage>
</organism>
<feature type="non-terminal residue" evidence="1">
    <location>
        <position position="54"/>
    </location>
</feature>
<dbReference type="Proteomes" id="UP000594638">
    <property type="component" value="Unassembled WGS sequence"/>
</dbReference>
<name>A0A8S0VFJ4_OLEEU</name>
<accession>A0A8S0VFJ4</accession>
<comment type="caution">
    <text evidence="1">The sequence shown here is derived from an EMBL/GenBank/DDBJ whole genome shotgun (WGS) entry which is preliminary data.</text>
</comment>
<dbReference type="EMBL" id="CACTIH010009426">
    <property type="protein sequence ID" value="CAA3031194.1"/>
    <property type="molecule type" value="Genomic_DNA"/>
</dbReference>
<evidence type="ECO:0000313" key="2">
    <source>
        <dbReference type="Proteomes" id="UP000594638"/>
    </source>
</evidence>
<keyword evidence="2" id="KW-1185">Reference proteome</keyword>